<feature type="region of interest" description="Disordered" evidence="1">
    <location>
        <begin position="92"/>
        <end position="135"/>
    </location>
</feature>
<feature type="compositionally biased region" description="Polar residues" evidence="1">
    <location>
        <begin position="1448"/>
        <end position="1457"/>
    </location>
</feature>
<dbReference type="EMBL" id="AOIN01000083">
    <property type="protein sequence ID" value="ELY96562.1"/>
    <property type="molecule type" value="Genomic_DNA"/>
</dbReference>
<proteinExistence type="predicted"/>
<feature type="region of interest" description="Disordered" evidence="1">
    <location>
        <begin position="43"/>
        <end position="76"/>
    </location>
</feature>
<gene>
    <name evidence="4" type="ORF">C482_15588</name>
</gene>
<dbReference type="Proteomes" id="UP000011693">
    <property type="component" value="Unassembled WGS sequence"/>
</dbReference>
<feature type="domain" description="CARDB" evidence="2">
    <location>
        <begin position="1243"/>
        <end position="1326"/>
    </location>
</feature>
<dbReference type="InterPro" id="IPR011635">
    <property type="entry name" value="CARDB"/>
</dbReference>
<dbReference type="InterPro" id="IPR055706">
    <property type="entry name" value="Slg1/2_DUF7282"/>
</dbReference>
<evidence type="ECO:0000313" key="4">
    <source>
        <dbReference type="EMBL" id="ELY96562.1"/>
    </source>
</evidence>
<accession>M0AFC4</accession>
<feature type="compositionally biased region" description="Acidic residues" evidence="1">
    <location>
        <begin position="1433"/>
        <end position="1444"/>
    </location>
</feature>
<evidence type="ECO:0000259" key="2">
    <source>
        <dbReference type="Pfam" id="PF07705"/>
    </source>
</evidence>
<feature type="compositionally biased region" description="Acidic residues" evidence="1">
    <location>
        <begin position="1459"/>
        <end position="1488"/>
    </location>
</feature>
<comment type="caution">
    <text evidence="4">The sequence shown here is derived from an EMBL/GenBank/DDBJ whole genome shotgun (WGS) entry which is preliminary data.</text>
</comment>
<dbReference type="RefSeq" id="WP_006168606.1">
    <property type="nucleotide sequence ID" value="NZ_AOIN01000083.1"/>
</dbReference>
<feature type="region of interest" description="Disordered" evidence="1">
    <location>
        <begin position="1406"/>
        <end position="1539"/>
    </location>
</feature>
<feature type="compositionally biased region" description="Low complexity" evidence="1">
    <location>
        <begin position="92"/>
        <end position="121"/>
    </location>
</feature>
<name>M0AFC4_9EURY</name>
<evidence type="ECO:0000259" key="3">
    <source>
        <dbReference type="Pfam" id="PF23951"/>
    </source>
</evidence>
<dbReference type="InterPro" id="IPR013783">
    <property type="entry name" value="Ig-like_fold"/>
</dbReference>
<protein>
    <submittedName>
        <fullName evidence="4">Uncharacterized protein</fullName>
    </submittedName>
</protein>
<dbReference type="Pfam" id="PF23951">
    <property type="entry name" value="DUF7282"/>
    <property type="match status" value="1"/>
</dbReference>
<organism evidence="4 5">
    <name type="scientific">Natrialba chahannaoensis JCM 10990</name>
    <dbReference type="NCBI Taxonomy" id="1227492"/>
    <lineage>
        <taxon>Archaea</taxon>
        <taxon>Methanobacteriati</taxon>
        <taxon>Methanobacteriota</taxon>
        <taxon>Stenosarchaea group</taxon>
        <taxon>Halobacteria</taxon>
        <taxon>Halobacteriales</taxon>
        <taxon>Natrialbaceae</taxon>
        <taxon>Natrialba</taxon>
    </lineage>
</organism>
<keyword evidence="5" id="KW-1185">Reference proteome</keyword>
<evidence type="ECO:0000313" key="5">
    <source>
        <dbReference type="Proteomes" id="UP000011693"/>
    </source>
</evidence>
<dbReference type="Gene3D" id="2.60.40.10">
    <property type="entry name" value="Immunoglobulins"/>
    <property type="match status" value="2"/>
</dbReference>
<reference evidence="4 5" key="1">
    <citation type="journal article" date="2014" name="PLoS Genet.">
        <title>Phylogenetically driven sequencing of extremely halophilic archaea reveals strategies for static and dynamic osmo-response.</title>
        <authorList>
            <person name="Becker E.A."/>
            <person name="Seitzer P.M."/>
            <person name="Tritt A."/>
            <person name="Larsen D."/>
            <person name="Krusor M."/>
            <person name="Yao A.I."/>
            <person name="Wu D."/>
            <person name="Madern D."/>
            <person name="Eisen J.A."/>
            <person name="Darling A.E."/>
            <person name="Facciotti M.T."/>
        </authorList>
    </citation>
    <scope>NUCLEOTIDE SEQUENCE [LARGE SCALE GENOMIC DNA]</scope>
    <source>
        <strain evidence="4 5">JCM 10990</strain>
    </source>
</reference>
<feature type="domain" description="DUF7282" evidence="3">
    <location>
        <begin position="593"/>
        <end position="706"/>
    </location>
</feature>
<feature type="compositionally biased region" description="Acidic residues" evidence="1">
    <location>
        <begin position="1495"/>
        <end position="1531"/>
    </location>
</feature>
<dbReference type="Pfam" id="PF07705">
    <property type="entry name" value="CARDB"/>
    <property type="match status" value="1"/>
</dbReference>
<sequence>MTRRHQRLGTRTRGALVVALVAGLLVTSVIALPLLDGGLSGLGDNSAQSDQPGEQAQASPPAPVAGETATAGPVGLGAHAAPLAPLEYPAPAQAQAQADAAADGGEGVDGAAMGDAVADAGPPAPAQTLQEHEDAVEAGVDQGIELVQAQGVEVSQEQRAAAVEAASESAAQHQEAEVEQVQEATAGAVHGTLIQEQRVNVTQIQHAVGGATDGALAQHQMATASQLQSATWGATHGAIAQEQRVTVEQLQVATYGAAAGAASEAAAYEVDEQPKIQEAAQGAAYGVLAQYQKLTAEQRQTVTIEHVQHAAIGAASGALEGSTELALEQEQQIDIEMEQRQAVTIKEIQTAAKGAAKGALVQKQTVTVEQTQSAAWGASAGALKQVQSVQVEQVQQITTPKIEEAAKGAATGAITQSQEATVEQIQAAADGGAQGVLVQRQDVSVTQIQSAATGASKGAVASAIQYQVVEIEQIQSVAFGAGEGAVIQKQVVDITQVQHLAMGSAEGALTQHQEATVTQLQVAASTASQETARAIQEQRISVTQLQLLTAETAADATGYAVDQGIDDGAQLVQYVEIELVQRIELIDELEGTASLSFPDQNTTGEAVEVASVDLSEGGFVVIYDDTTAALDPEDVIGVSGYLEPGEHGDVTIELEEPLEDDRSLVAAVHHDTTDDETFRYVERGGGDDEPYVTEGGAPVLDMAFVTVDPDEPVEPEADLSVNDQTGDGETLIVDEATATVDYAVSAVYEDQRVDSETIDAGETVSGFELDLEPPIESDGPVSVAVHAAADDEVLTSDTIEYTLDDPFDPEATLSVSDQTGDGTSVTIDEANASVEYALTVTDGDGDGDPLTETEPFPAGEGIENESIDLETPLTENALLEVSLLAIEENQTLETASLEYTVDEEFQVEFINCTRAEVTGSFEEGETVAASTGFYDGAGFGNTIIEDFVTVGDQVEAPFTGTIVFEIGAEDDFDDEETITVGVPDYGTFGTYISGISSDEAIPFASIDHPNPEGQACDEEARPEVPSISVAETEPGEPTGDDGEWAWGEDTIAVTFATENPNEEALAGVSEFVAGTTEDEPVGGLEPGNQTFTVEWTPVDEDEQLIWEFGLGHFGYEEPLVAQTDPAGEVVDVPDEPDEPATFEVEITDTNSPVTQGEPLEIETFVENVGDEPGEQEIQLALNGTEVDTEMLELGTNPTETITLEADTTAFEPGEYTATVASENDTDETSVTIEEPADPATFGVEITDTNSPVEQGDELQLEALVENIGDEAGEQELEFALGETVVDSEEVVLESGASEMVTFSIPTDDLAPGEYTATVASENDTDETIVTVTEPAAAEFSLIDLSAPPSDVAGQQTTVVATITNTGDDGDTQTVTYSVDGSVIEERSVSLEPGDTTVEQFMSTLPEGESAHTVATEDAEQTVVIEGLAVLPGEETDDETADEEPPANGDQTGDQNQEGPEADGDDGIVGEDGDDGETGEIDEIDETGEDGAAVDADGENGEGDENDGANDGDAADVADEATEPDNTPDTDSEPAAAVST</sequence>
<feature type="compositionally biased region" description="Polar residues" evidence="1">
    <location>
        <begin position="45"/>
        <end position="58"/>
    </location>
</feature>
<evidence type="ECO:0000256" key="1">
    <source>
        <dbReference type="SAM" id="MobiDB-lite"/>
    </source>
</evidence>
<dbReference type="PATRIC" id="fig|1227492.4.peg.3096"/>